<name>A0A2G1V9U4_9GAMM</name>
<dbReference type="EMBL" id="NTFI01000019">
    <property type="protein sequence ID" value="PHQ23557.1"/>
    <property type="molecule type" value="Genomic_DNA"/>
</dbReference>
<sequence length="70" mass="7577">MNKAQGFVGLSTGGEGVLYVRISDITAVQELKSSEESSKFKSRVFVRGQVQPFKIQEDPATIGDLIGSDE</sequence>
<accession>A0A2G1V9U4</accession>
<gene>
    <name evidence="1" type="ORF">CLH62_20770</name>
</gene>
<proteinExistence type="predicted"/>
<reference evidence="1 2" key="1">
    <citation type="submission" date="2017-09" db="EMBL/GenBank/DDBJ databases">
        <title>The draft genome sequences of Marinobacter guineae M3B.</title>
        <authorList>
            <person name="Cao J."/>
        </authorList>
    </citation>
    <scope>NUCLEOTIDE SEQUENCE [LARGE SCALE GENOMIC DNA]</scope>
    <source>
        <strain evidence="1 2">M3B</strain>
    </source>
</reference>
<keyword evidence="2" id="KW-1185">Reference proteome</keyword>
<dbReference type="AlphaFoldDB" id="A0A2G1V9U4"/>
<evidence type="ECO:0000313" key="2">
    <source>
        <dbReference type="Proteomes" id="UP000229044"/>
    </source>
</evidence>
<protein>
    <submittedName>
        <fullName evidence="1">Uncharacterized protein</fullName>
    </submittedName>
</protein>
<evidence type="ECO:0000313" key="1">
    <source>
        <dbReference type="EMBL" id="PHQ23557.1"/>
    </source>
</evidence>
<dbReference type="RefSeq" id="WP_099620074.1">
    <property type="nucleotide sequence ID" value="NZ_KZ319349.1"/>
</dbReference>
<comment type="caution">
    <text evidence="1">The sequence shown here is derived from an EMBL/GenBank/DDBJ whole genome shotgun (WGS) entry which is preliminary data.</text>
</comment>
<organism evidence="1 2">
    <name type="scientific">Marinobacter guineae</name>
    <dbReference type="NCBI Taxonomy" id="432303"/>
    <lineage>
        <taxon>Bacteria</taxon>
        <taxon>Pseudomonadati</taxon>
        <taxon>Pseudomonadota</taxon>
        <taxon>Gammaproteobacteria</taxon>
        <taxon>Pseudomonadales</taxon>
        <taxon>Marinobacteraceae</taxon>
        <taxon>Marinobacter</taxon>
    </lineage>
</organism>
<dbReference type="Proteomes" id="UP000229044">
    <property type="component" value="Unassembled WGS sequence"/>
</dbReference>